<sequence>MISINKLLLNPIHKNNNIYKTLSKTLLFNNTNALSPITTNNDKYYLNKSNFASKNYKTYKNFKDQRKFYEEEYKKQKQQEKYYREAHEQQQKHYKESHEQQQQQQQYQQEKPNPIMIPIFKILFKLLGTILFGWLRKKFSPTEYKELFNFTTETLRKQKILIQDAIGGNQPLVLSKEPKLISTSFIPRHSQFMNQEDQVMMVCEIPLLKSHNDIQSLHTVTLAESLPDVVVEESFPWNLFTPTKTIKSARPIRVTLLIENYIDNPYLFVFSQKRELILYESAEHSTNKSSYDEYDVFEGNTTQNNMYQEEEEEDENGQHYQEKHQNRNYQNNSRYNNHNNRKQNEGDTIVLDPKDFREVTNKKK</sequence>
<feature type="compositionally biased region" description="Basic and acidic residues" evidence="1">
    <location>
        <begin position="352"/>
        <end position="364"/>
    </location>
</feature>
<dbReference type="OrthoDB" id="10665616at2759"/>
<dbReference type="eggNOG" id="ENOG502RIFZ">
    <property type="taxonomic scope" value="Eukaryota"/>
</dbReference>
<name>F0Z7R9_DICPU</name>
<accession>F0Z7R9</accession>
<dbReference type="KEGG" id="dpp:DICPUDRAFT_96383"/>
<dbReference type="GeneID" id="10509365"/>
<dbReference type="FunCoup" id="F0Z7R9">
    <property type="interactions" value="398"/>
</dbReference>
<evidence type="ECO:0000313" key="2">
    <source>
        <dbReference type="EMBL" id="EGC39992.1"/>
    </source>
</evidence>
<feature type="compositionally biased region" description="Low complexity" evidence="1">
    <location>
        <begin position="327"/>
        <end position="338"/>
    </location>
</feature>
<evidence type="ECO:0000313" key="3">
    <source>
        <dbReference type="Proteomes" id="UP000001064"/>
    </source>
</evidence>
<dbReference type="InParanoid" id="F0Z7R9"/>
<evidence type="ECO:0000256" key="1">
    <source>
        <dbReference type="SAM" id="MobiDB-lite"/>
    </source>
</evidence>
<feature type="region of interest" description="Disordered" evidence="1">
    <location>
        <begin position="308"/>
        <end position="364"/>
    </location>
</feature>
<dbReference type="OMA" id="YKESHEQ"/>
<dbReference type="Proteomes" id="UP000001064">
    <property type="component" value="Unassembled WGS sequence"/>
</dbReference>
<feature type="region of interest" description="Disordered" evidence="1">
    <location>
        <begin position="79"/>
        <end position="110"/>
    </location>
</feature>
<protein>
    <submittedName>
        <fullName evidence="2">Uncharacterized protein</fullName>
    </submittedName>
</protein>
<proteinExistence type="predicted"/>
<organism evidence="2 3">
    <name type="scientific">Dictyostelium purpureum</name>
    <name type="common">Slime mold</name>
    <dbReference type="NCBI Taxonomy" id="5786"/>
    <lineage>
        <taxon>Eukaryota</taxon>
        <taxon>Amoebozoa</taxon>
        <taxon>Evosea</taxon>
        <taxon>Eumycetozoa</taxon>
        <taxon>Dictyostelia</taxon>
        <taxon>Dictyosteliales</taxon>
        <taxon>Dictyosteliaceae</taxon>
        <taxon>Dictyostelium</taxon>
    </lineage>
</organism>
<gene>
    <name evidence="2" type="ORF">DICPUDRAFT_96383</name>
</gene>
<dbReference type="RefSeq" id="XP_003283495.1">
    <property type="nucleotide sequence ID" value="XM_003283447.1"/>
</dbReference>
<dbReference type="VEuPathDB" id="AmoebaDB:DICPUDRAFT_96383"/>
<dbReference type="EMBL" id="GL870948">
    <property type="protein sequence ID" value="EGC39992.1"/>
    <property type="molecule type" value="Genomic_DNA"/>
</dbReference>
<keyword evidence="3" id="KW-1185">Reference proteome</keyword>
<reference evidence="3" key="1">
    <citation type="journal article" date="2011" name="Genome Biol.">
        <title>Comparative genomics of the social amoebae Dictyostelium discoideum and Dictyostelium purpureum.</title>
        <authorList>
            <consortium name="US DOE Joint Genome Institute (JGI-PGF)"/>
            <person name="Sucgang R."/>
            <person name="Kuo A."/>
            <person name="Tian X."/>
            <person name="Salerno W."/>
            <person name="Parikh A."/>
            <person name="Feasley C.L."/>
            <person name="Dalin E."/>
            <person name="Tu H."/>
            <person name="Huang E."/>
            <person name="Barry K."/>
            <person name="Lindquist E."/>
            <person name="Shapiro H."/>
            <person name="Bruce D."/>
            <person name="Schmutz J."/>
            <person name="Salamov A."/>
            <person name="Fey P."/>
            <person name="Gaudet P."/>
            <person name="Anjard C."/>
            <person name="Babu M.M."/>
            <person name="Basu S."/>
            <person name="Bushmanova Y."/>
            <person name="van der Wel H."/>
            <person name="Katoh-Kurasawa M."/>
            <person name="Dinh C."/>
            <person name="Coutinho P.M."/>
            <person name="Saito T."/>
            <person name="Elias M."/>
            <person name="Schaap P."/>
            <person name="Kay R.R."/>
            <person name="Henrissat B."/>
            <person name="Eichinger L."/>
            <person name="Rivero F."/>
            <person name="Putnam N.H."/>
            <person name="West C.M."/>
            <person name="Loomis W.F."/>
            <person name="Chisholm R.L."/>
            <person name="Shaulsky G."/>
            <person name="Strassmann J.E."/>
            <person name="Queller D.C."/>
            <person name="Kuspa A."/>
            <person name="Grigoriev I.V."/>
        </authorList>
    </citation>
    <scope>NUCLEOTIDE SEQUENCE [LARGE SCALE GENOMIC DNA]</scope>
    <source>
        <strain evidence="3">QSDP1</strain>
    </source>
</reference>
<feature type="compositionally biased region" description="Basic and acidic residues" evidence="1">
    <location>
        <begin position="316"/>
        <end position="325"/>
    </location>
</feature>
<feature type="compositionally biased region" description="Basic and acidic residues" evidence="1">
    <location>
        <begin position="79"/>
        <end position="99"/>
    </location>
</feature>
<feature type="compositionally biased region" description="Low complexity" evidence="1">
    <location>
        <begin position="100"/>
        <end position="110"/>
    </location>
</feature>
<dbReference type="AlphaFoldDB" id="F0Z7R9"/>